<reference evidence="13" key="1">
    <citation type="submission" date="2022-01" db="UniProtKB">
        <authorList>
            <consortium name="EnsemblMetazoa"/>
        </authorList>
    </citation>
    <scope>IDENTIFICATION</scope>
</reference>
<dbReference type="GO" id="GO:0005524">
    <property type="term" value="F:ATP binding"/>
    <property type="evidence" value="ECO:0007669"/>
    <property type="project" value="UniProtKB-KW"/>
</dbReference>
<dbReference type="PANTHER" id="PTHR43740:SF2">
    <property type="entry name" value="LEUCINE--TRNA LIGASE, MITOCHONDRIAL"/>
    <property type="match status" value="1"/>
</dbReference>
<dbReference type="SUPFAM" id="SSF47323">
    <property type="entry name" value="Anticodon-binding domain of a subclass of class I aminoacyl-tRNA synthetases"/>
    <property type="match status" value="1"/>
</dbReference>
<keyword evidence="7 10" id="KW-0030">Aminoacyl-tRNA synthetase</keyword>
<keyword evidence="5 10" id="KW-0067">ATP-binding</keyword>
<dbReference type="Pfam" id="PF00133">
    <property type="entry name" value="tRNA-synt_1"/>
    <property type="match status" value="2"/>
</dbReference>
<dbReference type="Proteomes" id="UP000494040">
    <property type="component" value="Unassembled WGS sequence"/>
</dbReference>
<evidence type="ECO:0000256" key="6">
    <source>
        <dbReference type="ARBA" id="ARBA00022917"/>
    </source>
</evidence>
<dbReference type="EnsemblMetazoa" id="XM_024228158.1">
    <property type="protein sequence ID" value="XP_024083926.1"/>
    <property type="gene ID" value="LOC106664695"/>
</dbReference>
<dbReference type="RefSeq" id="XP_024083926.1">
    <property type="nucleotide sequence ID" value="XM_024228158.1"/>
</dbReference>
<organism evidence="13 14">
    <name type="scientific">Cimex lectularius</name>
    <name type="common">Bed bug</name>
    <name type="synonym">Acanthia lectularia</name>
    <dbReference type="NCBI Taxonomy" id="79782"/>
    <lineage>
        <taxon>Eukaryota</taxon>
        <taxon>Metazoa</taxon>
        <taxon>Ecdysozoa</taxon>
        <taxon>Arthropoda</taxon>
        <taxon>Hexapoda</taxon>
        <taxon>Insecta</taxon>
        <taxon>Pterygota</taxon>
        <taxon>Neoptera</taxon>
        <taxon>Paraneoptera</taxon>
        <taxon>Hemiptera</taxon>
        <taxon>Heteroptera</taxon>
        <taxon>Panheteroptera</taxon>
        <taxon>Cimicomorpha</taxon>
        <taxon>Cimicidae</taxon>
        <taxon>Cimex</taxon>
    </lineage>
</organism>
<dbReference type="GO" id="GO:0004823">
    <property type="term" value="F:leucine-tRNA ligase activity"/>
    <property type="evidence" value="ECO:0007669"/>
    <property type="project" value="UniProtKB-EC"/>
</dbReference>
<dbReference type="PRINTS" id="PR00985">
    <property type="entry name" value="TRNASYNTHLEU"/>
</dbReference>
<dbReference type="CTD" id="38581"/>
<comment type="catalytic activity">
    <reaction evidence="9">
        <text>tRNA(Leu) + L-leucine + ATP = L-leucyl-tRNA(Leu) + AMP + diphosphate</text>
        <dbReference type="Rhea" id="RHEA:11688"/>
        <dbReference type="Rhea" id="RHEA-COMP:9613"/>
        <dbReference type="Rhea" id="RHEA-COMP:9622"/>
        <dbReference type="ChEBI" id="CHEBI:30616"/>
        <dbReference type="ChEBI" id="CHEBI:33019"/>
        <dbReference type="ChEBI" id="CHEBI:57427"/>
        <dbReference type="ChEBI" id="CHEBI:78442"/>
        <dbReference type="ChEBI" id="CHEBI:78494"/>
        <dbReference type="ChEBI" id="CHEBI:456215"/>
        <dbReference type="EC" id="6.1.1.4"/>
    </reaction>
</comment>
<feature type="domain" description="Aminoacyl-tRNA synthetase class Ia" evidence="11">
    <location>
        <begin position="401"/>
        <end position="547"/>
    </location>
</feature>
<dbReference type="PROSITE" id="PS00178">
    <property type="entry name" value="AA_TRNA_LIGASE_I"/>
    <property type="match status" value="1"/>
</dbReference>
<keyword evidence="3 10" id="KW-0436">Ligase</keyword>
<dbReference type="EC" id="6.1.1.4" evidence="2"/>
<dbReference type="OMA" id="GIEHACM"/>
<dbReference type="InterPro" id="IPR009080">
    <property type="entry name" value="tRNAsynth_Ia_anticodon-bd"/>
</dbReference>
<evidence type="ECO:0000256" key="3">
    <source>
        <dbReference type="ARBA" id="ARBA00022598"/>
    </source>
</evidence>
<evidence type="ECO:0000259" key="11">
    <source>
        <dbReference type="Pfam" id="PF00133"/>
    </source>
</evidence>
<dbReference type="InterPro" id="IPR002300">
    <property type="entry name" value="aa-tRNA-synth_Ia"/>
</dbReference>
<dbReference type="GO" id="GO:0032543">
    <property type="term" value="P:mitochondrial translation"/>
    <property type="evidence" value="ECO:0007669"/>
    <property type="project" value="TreeGrafter"/>
</dbReference>
<dbReference type="GeneID" id="106664695"/>
<feature type="domain" description="Aminoacyl-tRNA synthetase class Ia" evidence="11">
    <location>
        <begin position="57"/>
        <end position="262"/>
    </location>
</feature>
<dbReference type="Gene3D" id="3.40.50.620">
    <property type="entry name" value="HUPs"/>
    <property type="match status" value="2"/>
</dbReference>
<dbReference type="Gene3D" id="1.10.730.10">
    <property type="entry name" value="Isoleucyl-tRNA Synthetase, Domain 1"/>
    <property type="match status" value="2"/>
</dbReference>
<protein>
    <recommendedName>
        <fullName evidence="2">leucine--tRNA ligase</fullName>
        <ecNumber evidence="2">6.1.1.4</ecNumber>
    </recommendedName>
    <alternativeName>
        <fullName evidence="8">Leucyl-tRNA synthetase</fullName>
    </alternativeName>
</protein>
<dbReference type="InterPro" id="IPR002302">
    <property type="entry name" value="Leu-tRNA-ligase"/>
</dbReference>
<evidence type="ECO:0000313" key="13">
    <source>
        <dbReference type="EnsemblMetazoa" id="XP_024083926.1"/>
    </source>
</evidence>
<sequence>MSSVKSLALFRSLSTGQSNKAFFDVSRRLSSYLAFDPELTTQKKCEIEQKWGAFVNEQKFDKHSTKPKFYVLSMFPYPSGNLHMGHVRVYTISDAAARYYRMRGKNVLHPIGFDSFGLPAENAARDNKVTPEQWTEKNINTMRKQLKQLGCNFDWNREIVTSKPDYYKFTQQLFLLLHKHGLAYRKKAIVNWDPVDCTVLADEQVDSKGRSWRSGAIVEKKMLKQWFIRTTNFAEDLYEGLNDPNLKDWRDIINLQKHWIGECTGADFYFYIDDSKGNRIPVTVWVEKPEHMSKAAFLSVSSKSVLGSEILKNYQNEKLYLSSHLSNKKLPIFVTDELPFPEGCDLKLGIPSKNDLDKEFAIRENVEFDDESELDNYEERFKICNLAIKCNLGGYPKSSKLHDWLISRQRYWGTPIPIIHCEKCGEVPVEMENLPVLLVPRKENGTPQPVDCPKCGGQSNYETDTMDTFFDSSWYFLRFIDPKNPFDLFSTDKAAKLMPVDLYIGGKEHATLHLYYARFVSHFLHSLGYLKQPEPFKTLLVQGMIMGKTYYVKESLKCIKTDDIDKKGMSLIFCNWHYNRFVFNSGKELFEKSTGLPVFEKWEKMSKSKHNGVEPSEMFDKYGVDTTRLLVLAEVAPTSHRHWSSDSFSGVLNWQQRIWSLMDNFLQARRDYSDTQDDTEQLKMEDILYDSRNFYIKGTTFNYSQSQQFSVAISKMQGLTNSLKKCDKKTMAISGQFERTLASLIIMLFPMAPHFSSELWSCLQSAGSRIDTDGKFINWDKPVFEQSWPQLDDEYLLPLICKVNGAVKSNVMVPSKKLSKFKQEDALNLALLQPDVQKFLQGCDILSSQYTLVDNYEGTINIVIDHYQRRKILLASGNQQSNKMRS</sequence>
<dbReference type="Pfam" id="PF08264">
    <property type="entry name" value="Anticodon_1"/>
    <property type="match status" value="1"/>
</dbReference>
<name>A0A8I6SLJ9_CIMLE</name>
<dbReference type="GO" id="GO:0006429">
    <property type="term" value="P:leucyl-tRNA aminoacylation"/>
    <property type="evidence" value="ECO:0007669"/>
    <property type="project" value="InterPro"/>
</dbReference>
<evidence type="ECO:0000256" key="5">
    <source>
        <dbReference type="ARBA" id="ARBA00022840"/>
    </source>
</evidence>
<comment type="similarity">
    <text evidence="1 10">Belongs to the class-I aminoacyl-tRNA synthetase family.</text>
</comment>
<dbReference type="InterPro" id="IPR014729">
    <property type="entry name" value="Rossmann-like_a/b/a_fold"/>
</dbReference>
<dbReference type="CDD" id="cd00812">
    <property type="entry name" value="LeuRS_core"/>
    <property type="match status" value="1"/>
</dbReference>
<dbReference type="AlphaFoldDB" id="A0A8I6SLJ9"/>
<dbReference type="GO" id="GO:0005739">
    <property type="term" value="C:mitochondrion"/>
    <property type="evidence" value="ECO:0007669"/>
    <property type="project" value="TreeGrafter"/>
</dbReference>
<feature type="domain" description="Methionyl/Valyl/Leucyl/Isoleucyl-tRNA synthetase anticodon-binding" evidence="12">
    <location>
        <begin position="695"/>
        <end position="817"/>
    </location>
</feature>
<accession>A0A8I6SLJ9</accession>
<keyword evidence="6 10" id="KW-0648">Protein biosynthesis</keyword>
<dbReference type="PANTHER" id="PTHR43740">
    <property type="entry name" value="LEUCYL-TRNA SYNTHETASE"/>
    <property type="match status" value="1"/>
</dbReference>
<evidence type="ECO:0000256" key="10">
    <source>
        <dbReference type="RuleBase" id="RU363035"/>
    </source>
</evidence>
<evidence type="ECO:0000259" key="12">
    <source>
        <dbReference type="Pfam" id="PF08264"/>
    </source>
</evidence>
<evidence type="ECO:0000256" key="1">
    <source>
        <dbReference type="ARBA" id="ARBA00005594"/>
    </source>
</evidence>
<keyword evidence="4 10" id="KW-0547">Nucleotide-binding</keyword>
<proteinExistence type="inferred from homology"/>
<evidence type="ECO:0000256" key="9">
    <source>
        <dbReference type="ARBA" id="ARBA00047469"/>
    </source>
</evidence>
<dbReference type="InterPro" id="IPR001412">
    <property type="entry name" value="aa-tRNA-synth_I_CS"/>
</dbReference>
<dbReference type="SUPFAM" id="SSF52374">
    <property type="entry name" value="Nucleotidylyl transferase"/>
    <property type="match status" value="1"/>
</dbReference>
<evidence type="ECO:0000256" key="2">
    <source>
        <dbReference type="ARBA" id="ARBA00013164"/>
    </source>
</evidence>
<evidence type="ECO:0000256" key="4">
    <source>
        <dbReference type="ARBA" id="ARBA00022741"/>
    </source>
</evidence>
<evidence type="ECO:0000313" key="14">
    <source>
        <dbReference type="Proteomes" id="UP000494040"/>
    </source>
</evidence>
<keyword evidence="14" id="KW-1185">Reference proteome</keyword>
<dbReference type="InterPro" id="IPR013155">
    <property type="entry name" value="M/V/L/I-tRNA-synth_anticd-bd"/>
</dbReference>
<evidence type="ECO:0000256" key="7">
    <source>
        <dbReference type="ARBA" id="ARBA00023146"/>
    </source>
</evidence>
<dbReference type="FunFam" id="1.10.730.10:FF:000002">
    <property type="entry name" value="Leucine--tRNA ligase"/>
    <property type="match status" value="1"/>
</dbReference>
<dbReference type="OrthoDB" id="15954at2759"/>
<evidence type="ECO:0000256" key="8">
    <source>
        <dbReference type="ARBA" id="ARBA00030520"/>
    </source>
</evidence>